<comment type="caution">
    <text evidence="5">The sequence shown here is derived from an EMBL/GenBank/DDBJ whole genome shotgun (WGS) entry which is preliminary data.</text>
</comment>
<evidence type="ECO:0000259" key="4">
    <source>
        <dbReference type="PROSITE" id="PS50103"/>
    </source>
</evidence>
<dbReference type="InterPro" id="IPR000571">
    <property type="entry name" value="Znf_CCCH"/>
</dbReference>
<feature type="region of interest" description="Disordered" evidence="3">
    <location>
        <begin position="558"/>
        <end position="605"/>
    </location>
</feature>
<evidence type="ECO:0000256" key="1">
    <source>
        <dbReference type="PROSITE-ProRule" id="PRU00723"/>
    </source>
</evidence>
<feature type="domain" description="C3H1-type" evidence="4">
    <location>
        <begin position="866"/>
        <end position="893"/>
    </location>
</feature>
<feature type="compositionally biased region" description="Basic and acidic residues" evidence="3">
    <location>
        <begin position="1513"/>
        <end position="1527"/>
    </location>
</feature>
<keyword evidence="2" id="KW-0175">Coiled coil</keyword>
<dbReference type="PANTHER" id="PTHR11439">
    <property type="entry name" value="GAG-POL-RELATED RETROTRANSPOSON"/>
    <property type="match status" value="1"/>
</dbReference>
<feature type="compositionally biased region" description="Basic residues" evidence="3">
    <location>
        <begin position="1598"/>
        <end position="1609"/>
    </location>
</feature>
<keyword evidence="1" id="KW-0862">Zinc</keyword>
<feature type="coiled-coil region" evidence="2">
    <location>
        <begin position="9"/>
        <end position="36"/>
    </location>
</feature>
<reference evidence="5 6" key="1">
    <citation type="submission" date="2024-02" db="EMBL/GenBank/DDBJ databases">
        <authorList>
            <person name="Chen Y."/>
            <person name="Shah S."/>
            <person name="Dougan E. K."/>
            <person name="Thang M."/>
            <person name="Chan C."/>
        </authorList>
    </citation>
    <scope>NUCLEOTIDE SEQUENCE [LARGE SCALE GENOMIC DNA]</scope>
</reference>
<evidence type="ECO:0000313" key="5">
    <source>
        <dbReference type="EMBL" id="CAK9013636.1"/>
    </source>
</evidence>
<feature type="compositionally biased region" description="Polar residues" evidence="3">
    <location>
        <begin position="574"/>
        <end position="597"/>
    </location>
</feature>
<keyword evidence="1" id="KW-0479">Metal-binding</keyword>
<feature type="region of interest" description="Disordered" evidence="3">
    <location>
        <begin position="1513"/>
        <end position="1669"/>
    </location>
</feature>
<evidence type="ECO:0000256" key="2">
    <source>
        <dbReference type="SAM" id="Coils"/>
    </source>
</evidence>
<proteinExistence type="predicted"/>
<dbReference type="Proteomes" id="UP001642464">
    <property type="component" value="Unassembled WGS sequence"/>
</dbReference>
<name>A0ABP0JGY0_9DINO</name>
<feature type="zinc finger region" description="C3H1-type" evidence="1">
    <location>
        <begin position="866"/>
        <end position="893"/>
    </location>
</feature>
<dbReference type="PROSITE" id="PS50103">
    <property type="entry name" value="ZF_C3H1"/>
    <property type="match status" value="1"/>
</dbReference>
<organism evidence="5 6">
    <name type="scientific">Durusdinium trenchii</name>
    <dbReference type="NCBI Taxonomy" id="1381693"/>
    <lineage>
        <taxon>Eukaryota</taxon>
        <taxon>Sar</taxon>
        <taxon>Alveolata</taxon>
        <taxon>Dinophyceae</taxon>
        <taxon>Suessiales</taxon>
        <taxon>Symbiodiniaceae</taxon>
        <taxon>Durusdinium</taxon>
    </lineage>
</organism>
<keyword evidence="6" id="KW-1185">Reference proteome</keyword>
<keyword evidence="1" id="KW-0863">Zinc-finger</keyword>
<evidence type="ECO:0000313" key="6">
    <source>
        <dbReference type="Proteomes" id="UP001642464"/>
    </source>
</evidence>
<dbReference type="PANTHER" id="PTHR11439:SF483">
    <property type="entry name" value="PEPTIDE SYNTHASE GLIP-LIKE, PUTATIVE (AFU_ORTHOLOGUE AFUA_3G12920)-RELATED"/>
    <property type="match status" value="1"/>
</dbReference>
<dbReference type="EMBL" id="CAXAMM010007236">
    <property type="protein sequence ID" value="CAK9013636.1"/>
    <property type="molecule type" value="Genomic_DNA"/>
</dbReference>
<feature type="compositionally biased region" description="Basic and acidic residues" evidence="3">
    <location>
        <begin position="1631"/>
        <end position="1641"/>
    </location>
</feature>
<feature type="compositionally biased region" description="Basic and acidic residues" evidence="3">
    <location>
        <begin position="343"/>
        <end position="356"/>
    </location>
</feature>
<feature type="compositionally biased region" description="Basic residues" evidence="3">
    <location>
        <begin position="333"/>
        <end position="342"/>
    </location>
</feature>
<feature type="region of interest" description="Disordered" evidence="3">
    <location>
        <begin position="1267"/>
        <end position="1287"/>
    </location>
</feature>
<feature type="region of interest" description="Disordered" evidence="3">
    <location>
        <begin position="310"/>
        <end position="403"/>
    </location>
</feature>
<evidence type="ECO:0000256" key="3">
    <source>
        <dbReference type="SAM" id="MobiDB-lite"/>
    </source>
</evidence>
<feature type="compositionally biased region" description="Low complexity" evidence="3">
    <location>
        <begin position="314"/>
        <end position="323"/>
    </location>
</feature>
<dbReference type="CDD" id="cd09272">
    <property type="entry name" value="RNase_HI_RT_Ty1"/>
    <property type="match status" value="1"/>
</dbReference>
<gene>
    <name evidence="5" type="ORF">SCF082_LOCUS12019</name>
</gene>
<sequence>MATVGGMSAQELIDVVRQLRQEVTQGQQREARLQGQVEMLVHAQQAQGSDPGGHFEGMRQAFTALAQSQQDLIENIKVPKDAKKTMSLVDNRGLAKPDKFDGKEEGFLYWRTRLEAFVTSIHPDLEDIMLWAEEMDHDIMSADIKAAWGPLNPSEREVVDVDSMNSQLFAVLQTLCEREAFQIVRSSGKHNGLESWRRLVRRFDPATGNRRRAMLRAILNPSKASKLEDLSNSIESWEEMVRQYEHKKRPDGTRHQLDEEIRMSVLEHLCPGELEKHLQLNRSRFTSYLDVRNEIVLYIEARLGAKFRMTDASQPPGGQDPQPMDVGAFEKKGKGKNKKGKGKGKDGKTKKGDSKGIGKWQSTNANQKPKGGKSNPKSKGKGGKHMSNLEESPAEPHAEPMDTGCFSLAGLEVEIEIDPEIKQELEDADRCMNPCDYCFCQNCGLDEGGHVEHICNLCGMDWERFLENEDLKSIRAALKMTKPDDFEYIVDKTICLMRGISLKTFRAYKDDVKEKLRKKVDPDESLRKMNKETLQQVEKHRQELRLLYFEKLTDAIVGESRTSGPGQPPGSKDGGTSQTVGQAGPASGSNEQASSSAGRVEAEVKPRVMEEMSRAFGSAEFPSRPAGSSSGTVLHRTIEQMEVANIDAAIREKMAACEECETKEEVQKLETEVMVLKAKKDKLKEKIHRDDQVTKAKAKAAPKLTAENLNDQSWHDSRYYQAVKAGASHSLAWSQERKRRKATLHRQQGVADRAAERIRMDKEWHEEFDSKPVKEEEFDKEEDNTIETEAVQEMDDGMVRVFTGQAKRVARGKLKKHQFSRFFKSARTVSQEEVAKFAVETKDDELRVMGARKRKEEEEKFYLKHPHDKMRCFDFRRSHCGKGVRCKMAHSEIDRERYFLQSRHDEVQKDLDNVKLTRGEINSFAVNELSVDESGWVKVTANLDTGAAVTAIPTELKSLLGMESGDPNDASYKTASGELIADEGGGTSRGLTEEGYGRKVDGRFVNVHRLLVSGSKVTARNLVVMDGEQGDIVSKDGPIARGLRRALRSLKRKFPKDNRNTTKLYVHKGIFCFDLWCKAKQEARGDKTMEELAAVEEHREGRIDPMDRSAPMEEETMEEEARAPKVLRSPTSPTAEEIEEHEAIGHTIHRTWCGHCIRARGLHEQHKATPNRDDRGLPTVSLDYFYFGGEGRGTEAELPNLQVKDESTGMLWASTIPAKGADAFTTNFALSCLDEMGYRRIILKSDNEVSIKALKDSIKAAAKTELSLEEGKTGDKPSTGSVESAVKETKRQCRAMKSALEEKLGKSIPDRHAIWTWLARHACFLISRYRVGPDGRTPYERLKGKRWRRPLVVFGERVHFRPLQSYVSGRSDLAPKLDMGVYVGTHGRNGDALVMTKEGVIKGGSLKRLTVEERWADVELFKGTPWKMRPKSEEDVEAAAVRIELPAAEGRLMPEPVARDSGPRNLYVTRRDVEGNYTAGCPGCIAIQVGLPARAHSTECRTLVQNRLMATDEGKERVAKAQKRKEGGAAPKVVLADMPDEAEEMHASDAVGQPEERVDPVGQPVPGSGTGRIDPFDRSTPPVSRAAEGATGDESPTKKGRHATVKKAKVQTTRGSKRGGGDLDDLYGSEPPREGEIELERGPSSSSKGEAAVASPAKEQEEKVDKSPMPAPVRQLVIETICNLELASFLNEKMFPEASFAECKNVSREMLHLGASRAHVAEVYNPERFTSRANQFGLSPGFAIDMELQKSNGEYWDLSKKADEQEMNRLLDRHEPACLIGSPPCGSFSPLQNLSKDKRTPEETERIRQEGITHLRVACKSYLKQMNEGRIFLHEHPKGASSWKEPEMQMLINDPRVIQVEGPMCRWGMKATDQQGEGFVRKETRYLTNSVAIAAALSGQCNGGHRHVHLVNGRARQAQKYPPRMVAAILRAIRQELQWRGELNELSVEGSGPSPDGETNEPNNKFDAPAEDHEQAEYFDTVTGAPLRKEAVLAARQEELRWVHKQQIYVKAFIETPPLNHEQAKIYRSLVMRAAYLSLDRGDLCEAVKTLARSMSVPDEDSWARLKRLGRYLLGKPRVVQEFKPQRMYAKIRAFTDSDHAGCVRTRKSTTGLVLMCGQHTLKSSSTLQTTISLSSGESEYYAIVKATASVLGIRELFRERGVELDCMVLSDSSAARGMCSRRGLGKTRHVQTRYLWVQQKLKEKEFELVAVGTDKNVADLCTKPLSAETCWKHMHALGQYAKTGKSSAAKAVE</sequence>
<accession>A0ABP0JGY0</accession>
<protein>
    <submittedName>
        <fullName evidence="5">Retrovirus-related Pol polyprotein from transposon RE2 (Retro element 2) (AtRE2)</fullName>
    </submittedName>
</protein>
<feature type="region of interest" description="Disordered" evidence="3">
    <location>
        <begin position="1946"/>
        <end position="1968"/>
    </location>
</feature>